<evidence type="ECO:0000313" key="3">
    <source>
        <dbReference type="Proteomes" id="UP000265703"/>
    </source>
</evidence>
<feature type="compositionally biased region" description="Acidic residues" evidence="1">
    <location>
        <begin position="42"/>
        <end position="51"/>
    </location>
</feature>
<name>A0A397T6Z5_9GLOM</name>
<organism evidence="2 3">
    <name type="scientific">Glomus cerebriforme</name>
    <dbReference type="NCBI Taxonomy" id="658196"/>
    <lineage>
        <taxon>Eukaryota</taxon>
        <taxon>Fungi</taxon>
        <taxon>Fungi incertae sedis</taxon>
        <taxon>Mucoromycota</taxon>
        <taxon>Glomeromycotina</taxon>
        <taxon>Glomeromycetes</taxon>
        <taxon>Glomerales</taxon>
        <taxon>Glomeraceae</taxon>
        <taxon>Glomus</taxon>
    </lineage>
</organism>
<feature type="compositionally biased region" description="Basic residues" evidence="1">
    <location>
        <begin position="29"/>
        <end position="38"/>
    </location>
</feature>
<gene>
    <name evidence="2" type="ORF">C1645_821107</name>
</gene>
<reference evidence="2 3" key="1">
    <citation type="submission" date="2018-06" db="EMBL/GenBank/DDBJ databases">
        <title>Comparative genomics reveals the genomic features of Rhizophagus irregularis, R. cerebriforme, R. diaphanum and Gigaspora rosea, and their symbiotic lifestyle signature.</title>
        <authorList>
            <person name="Morin E."/>
            <person name="San Clemente H."/>
            <person name="Chen E.C.H."/>
            <person name="De La Providencia I."/>
            <person name="Hainaut M."/>
            <person name="Kuo A."/>
            <person name="Kohler A."/>
            <person name="Murat C."/>
            <person name="Tang N."/>
            <person name="Roy S."/>
            <person name="Loubradou J."/>
            <person name="Henrissat B."/>
            <person name="Grigoriev I.V."/>
            <person name="Corradi N."/>
            <person name="Roux C."/>
            <person name="Martin F.M."/>
        </authorList>
    </citation>
    <scope>NUCLEOTIDE SEQUENCE [LARGE SCALE GENOMIC DNA]</scope>
    <source>
        <strain evidence="2 3">DAOM 227022</strain>
    </source>
</reference>
<dbReference type="EMBL" id="QKYT01000134">
    <property type="protein sequence ID" value="RIA92125.1"/>
    <property type="molecule type" value="Genomic_DNA"/>
</dbReference>
<evidence type="ECO:0000313" key="2">
    <source>
        <dbReference type="EMBL" id="RIA92125.1"/>
    </source>
</evidence>
<protein>
    <submittedName>
        <fullName evidence="2">Uncharacterized protein</fullName>
    </submittedName>
</protein>
<keyword evidence="3" id="KW-1185">Reference proteome</keyword>
<feature type="region of interest" description="Disordered" evidence="1">
    <location>
        <begin position="28"/>
        <end position="52"/>
    </location>
</feature>
<comment type="caution">
    <text evidence="2">The sequence shown here is derived from an EMBL/GenBank/DDBJ whole genome shotgun (WGS) entry which is preliminary data.</text>
</comment>
<proteinExistence type="predicted"/>
<sequence>MKNDERHEKLFKAKKEIVVIAKIASMKQKTNKKKKRKKEALESDNDFDDSLLNDNISKKKANSIPKVSGLISHQKAIGKLVTEFREQWHCP</sequence>
<evidence type="ECO:0000256" key="1">
    <source>
        <dbReference type="SAM" id="MobiDB-lite"/>
    </source>
</evidence>
<dbReference type="Proteomes" id="UP000265703">
    <property type="component" value="Unassembled WGS sequence"/>
</dbReference>
<accession>A0A397T6Z5</accession>
<dbReference type="AlphaFoldDB" id="A0A397T6Z5"/>
<dbReference type="OrthoDB" id="10617326at2759"/>